<dbReference type="InterPro" id="IPR032135">
    <property type="entry name" value="DUF4817"/>
</dbReference>
<dbReference type="Proteomes" id="UP001148838">
    <property type="component" value="Unassembled WGS sequence"/>
</dbReference>
<evidence type="ECO:0000313" key="2">
    <source>
        <dbReference type="EMBL" id="KAJ4428597.1"/>
    </source>
</evidence>
<comment type="caution">
    <text evidence="2">The sequence shown here is derived from an EMBL/GenBank/DDBJ whole genome shotgun (WGS) entry which is preliminary data.</text>
</comment>
<organism evidence="2 3">
    <name type="scientific">Periplaneta americana</name>
    <name type="common">American cockroach</name>
    <name type="synonym">Blatta americana</name>
    <dbReference type="NCBI Taxonomy" id="6978"/>
    <lineage>
        <taxon>Eukaryota</taxon>
        <taxon>Metazoa</taxon>
        <taxon>Ecdysozoa</taxon>
        <taxon>Arthropoda</taxon>
        <taxon>Hexapoda</taxon>
        <taxon>Insecta</taxon>
        <taxon>Pterygota</taxon>
        <taxon>Neoptera</taxon>
        <taxon>Polyneoptera</taxon>
        <taxon>Dictyoptera</taxon>
        <taxon>Blattodea</taxon>
        <taxon>Blattoidea</taxon>
        <taxon>Blattidae</taxon>
        <taxon>Blattinae</taxon>
        <taxon>Periplaneta</taxon>
    </lineage>
</organism>
<name>A0ABQ8S3Y4_PERAM</name>
<accession>A0ABQ8S3Y4</accession>
<proteinExistence type="predicted"/>
<dbReference type="EMBL" id="JAJSOF020000037">
    <property type="protein sequence ID" value="KAJ4428597.1"/>
    <property type="molecule type" value="Genomic_DNA"/>
</dbReference>
<feature type="domain" description="DUF4817" evidence="1">
    <location>
        <begin position="15"/>
        <end position="49"/>
    </location>
</feature>
<evidence type="ECO:0000259" key="1">
    <source>
        <dbReference type="Pfam" id="PF16087"/>
    </source>
</evidence>
<reference evidence="2 3" key="1">
    <citation type="journal article" date="2022" name="Allergy">
        <title>Genome assembly and annotation of Periplaneta americana reveal a comprehensive cockroach allergen profile.</title>
        <authorList>
            <person name="Wang L."/>
            <person name="Xiong Q."/>
            <person name="Saelim N."/>
            <person name="Wang L."/>
            <person name="Nong W."/>
            <person name="Wan A.T."/>
            <person name="Shi M."/>
            <person name="Liu X."/>
            <person name="Cao Q."/>
            <person name="Hui J.H.L."/>
            <person name="Sookrung N."/>
            <person name="Leung T.F."/>
            <person name="Tungtrongchitr A."/>
            <person name="Tsui S.K.W."/>
        </authorList>
    </citation>
    <scope>NUCLEOTIDE SEQUENCE [LARGE SCALE GENOMIC DNA]</scope>
    <source>
        <strain evidence="2">PWHHKU_190912</strain>
    </source>
</reference>
<keyword evidence="3" id="KW-1185">Reference proteome</keyword>
<sequence length="76" mass="8820">MAGLCEGGNERAICKEVVRRFLTEYPGVLAPYRDTVRKFVTKFRETGSILDKRRVNKRVLTEEKLDEVGERLEHIP</sequence>
<dbReference type="Pfam" id="PF16087">
    <property type="entry name" value="DUF4817"/>
    <property type="match status" value="1"/>
</dbReference>
<protein>
    <recommendedName>
        <fullName evidence="1">DUF4817 domain-containing protein</fullName>
    </recommendedName>
</protein>
<evidence type="ECO:0000313" key="3">
    <source>
        <dbReference type="Proteomes" id="UP001148838"/>
    </source>
</evidence>
<gene>
    <name evidence="2" type="ORF">ANN_24641</name>
</gene>